<feature type="region of interest" description="Disordered" evidence="1">
    <location>
        <begin position="58"/>
        <end position="80"/>
    </location>
</feature>
<sequence>MLEYPNPTGAFPIILGITVTYANQAQDTGPVVMDVYLTLMCILCPLIADIRSKNKIQRTTEDHRGGGIVLSPPNYPTREQ</sequence>
<keyword evidence="2" id="KW-0812">Transmembrane</keyword>
<keyword evidence="4" id="KW-1185">Reference proteome</keyword>
<dbReference type="EMBL" id="FOZS01000003">
    <property type="protein sequence ID" value="SFS92890.1"/>
    <property type="molecule type" value="Genomic_DNA"/>
</dbReference>
<proteinExistence type="predicted"/>
<organism evidence="3 4">
    <name type="scientific">Halostagnicola kamekurae</name>
    <dbReference type="NCBI Taxonomy" id="619731"/>
    <lineage>
        <taxon>Archaea</taxon>
        <taxon>Methanobacteriati</taxon>
        <taxon>Methanobacteriota</taxon>
        <taxon>Stenosarchaea group</taxon>
        <taxon>Halobacteria</taxon>
        <taxon>Halobacteriales</taxon>
        <taxon>Natrialbaceae</taxon>
        <taxon>Halostagnicola</taxon>
    </lineage>
</organism>
<reference evidence="4" key="1">
    <citation type="submission" date="2016-10" db="EMBL/GenBank/DDBJ databases">
        <authorList>
            <person name="Varghese N."/>
            <person name="Submissions S."/>
        </authorList>
    </citation>
    <scope>NUCLEOTIDE SEQUENCE [LARGE SCALE GENOMIC DNA]</scope>
    <source>
        <strain evidence="4">DSM 22427</strain>
    </source>
</reference>
<keyword evidence="2" id="KW-0472">Membrane</keyword>
<accession>A0A1I6TUP6</accession>
<feature type="transmembrane region" description="Helical" evidence="2">
    <location>
        <begin position="31"/>
        <end position="48"/>
    </location>
</feature>
<protein>
    <submittedName>
        <fullName evidence="3">Uncharacterized protein</fullName>
    </submittedName>
</protein>
<evidence type="ECO:0000313" key="4">
    <source>
        <dbReference type="Proteomes" id="UP000199199"/>
    </source>
</evidence>
<dbReference type="AlphaFoldDB" id="A0A1I6TUP6"/>
<name>A0A1I6TUP6_9EURY</name>
<keyword evidence="2" id="KW-1133">Transmembrane helix</keyword>
<dbReference type="Proteomes" id="UP000199199">
    <property type="component" value="Unassembled WGS sequence"/>
</dbReference>
<evidence type="ECO:0000256" key="2">
    <source>
        <dbReference type="SAM" id="Phobius"/>
    </source>
</evidence>
<gene>
    <name evidence="3" type="ORF">SAMN04488556_3451</name>
</gene>
<evidence type="ECO:0000313" key="3">
    <source>
        <dbReference type="EMBL" id="SFS92890.1"/>
    </source>
</evidence>
<evidence type="ECO:0000256" key="1">
    <source>
        <dbReference type="SAM" id="MobiDB-lite"/>
    </source>
</evidence>